<protein>
    <submittedName>
        <fullName evidence="1">Uncharacterized protein</fullName>
    </submittedName>
</protein>
<dbReference type="EMBL" id="CP019288">
    <property type="protein sequence ID" value="QHI38675.1"/>
    <property type="molecule type" value="Genomic_DNA"/>
</dbReference>
<accession>A0A7L4ZPX2</accession>
<sequence>MNERFDIALKEGNLTTKIVAESIGLKANTLRKAVSRESINDGYLILIQQNCGISRKWLKDGIKPVLIDKVETLKSFFDNDLLKALESVDKDKIVAYLLLREEDFLKLSSFNSFVDKLKTSERISHIINKK</sequence>
<dbReference type="KEGG" id="kan:IMCC3317_40690"/>
<gene>
    <name evidence="1" type="ORF">IMCC3317_40690</name>
</gene>
<reference evidence="1 2" key="1">
    <citation type="journal article" date="2013" name="Int. J. Syst. Evol. Microbiol.">
        <title>Kordia antarctica sp. nov., isolated from Antarctic seawater.</title>
        <authorList>
            <person name="Baek K."/>
            <person name="Choi A."/>
            <person name="Kang I."/>
            <person name="Lee K."/>
            <person name="Cho J.C."/>
        </authorList>
    </citation>
    <scope>NUCLEOTIDE SEQUENCE [LARGE SCALE GENOMIC DNA]</scope>
    <source>
        <strain evidence="1 2">IMCC3317</strain>
    </source>
</reference>
<dbReference type="Proteomes" id="UP000464657">
    <property type="component" value="Chromosome"/>
</dbReference>
<organism evidence="1 2">
    <name type="scientific">Kordia antarctica</name>
    <dbReference type="NCBI Taxonomy" id="1218801"/>
    <lineage>
        <taxon>Bacteria</taxon>
        <taxon>Pseudomonadati</taxon>
        <taxon>Bacteroidota</taxon>
        <taxon>Flavobacteriia</taxon>
        <taxon>Flavobacteriales</taxon>
        <taxon>Flavobacteriaceae</taxon>
        <taxon>Kordia</taxon>
    </lineage>
</organism>
<proteinExistence type="predicted"/>
<name>A0A7L4ZPX2_9FLAO</name>
<dbReference type="AlphaFoldDB" id="A0A7L4ZPX2"/>
<keyword evidence="2" id="KW-1185">Reference proteome</keyword>
<evidence type="ECO:0000313" key="2">
    <source>
        <dbReference type="Proteomes" id="UP000464657"/>
    </source>
</evidence>
<dbReference type="OrthoDB" id="1438513at2"/>
<dbReference type="RefSeq" id="WP_160131211.1">
    <property type="nucleotide sequence ID" value="NZ_CP019288.1"/>
</dbReference>
<evidence type="ECO:0000313" key="1">
    <source>
        <dbReference type="EMBL" id="QHI38675.1"/>
    </source>
</evidence>